<dbReference type="InterPro" id="IPR008972">
    <property type="entry name" value="Cupredoxin"/>
</dbReference>
<dbReference type="SUPFAM" id="SSF49503">
    <property type="entry name" value="Cupredoxins"/>
    <property type="match status" value="1"/>
</dbReference>
<dbReference type="Pfam" id="PF06525">
    <property type="entry name" value="SoxE"/>
    <property type="match status" value="1"/>
</dbReference>
<gene>
    <name evidence="4" type="ORF">SL103_35065</name>
</gene>
<sequence>MTTPRRRTLWLVIAGAAAAVVLGIASTVLLATIGPHRAPGPPGRTVPAARCAAPALPGRTVDVTAADTAPGTMSHAPGRHPRAMLRLTVHPATVPAGTVSLRVRNDGALTHEVLVLPLAAGRSVGDRPTGPDGRISETGSLGEASRSCHAGSGNGITPGTTGWVTLTLHPGRYELVCNFPGHYAAGMHVELDVTGR</sequence>
<proteinExistence type="predicted"/>
<dbReference type="InterPro" id="IPR033138">
    <property type="entry name" value="Cu_oxidase_CS"/>
</dbReference>
<feature type="domain" description="Sulfocyanin-like C-terminal" evidence="3">
    <location>
        <begin position="94"/>
        <end position="193"/>
    </location>
</feature>
<evidence type="ECO:0000313" key="5">
    <source>
        <dbReference type="Proteomes" id="UP000094094"/>
    </source>
</evidence>
<protein>
    <recommendedName>
        <fullName evidence="3">Sulfocyanin-like C-terminal domain-containing protein</fullName>
    </recommendedName>
</protein>
<dbReference type="Gene3D" id="2.60.40.420">
    <property type="entry name" value="Cupredoxins - blue copper proteins"/>
    <property type="match status" value="1"/>
</dbReference>
<dbReference type="GO" id="GO:0046872">
    <property type="term" value="F:metal ion binding"/>
    <property type="evidence" value="ECO:0007669"/>
    <property type="project" value="UniProtKB-KW"/>
</dbReference>
<accession>A0A1D7VVK2</accession>
<dbReference type="KEGG" id="slc:SL103_35065"/>
<evidence type="ECO:0000256" key="1">
    <source>
        <dbReference type="ARBA" id="ARBA00022723"/>
    </source>
</evidence>
<dbReference type="EMBL" id="CP017157">
    <property type="protein sequence ID" value="AOP50770.1"/>
    <property type="molecule type" value="Genomic_DNA"/>
</dbReference>
<dbReference type="Proteomes" id="UP000094094">
    <property type="component" value="Chromosome"/>
</dbReference>
<evidence type="ECO:0000259" key="3">
    <source>
        <dbReference type="Pfam" id="PF06525"/>
    </source>
</evidence>
<dbReference type="PROSITE" id="PS00079">
    <property type="entry name" value="MULTICOPPER_OXIDASE1"/>
    <property type="match status" value="1"/>
</dbReference>
<evidence type="ECO:0000313" key="4">
    <source>
        <dbReference type="EMBL" id="AOP50770.1"/>
    </source>
</evidence>
<evidence type="ECO:0000256" key="2">
    <source>
        <dbReference type="SAM" id="MobiDB-lite"/>
    </source>
</evidence>
<reference evidence="4 5" key="1">
    <citation type="submission" date="2016-09" db="EMBL/GenBank/DDBJ databases">
        <title>Complete genome sequencing of Streptomyces lydicus 103 and metabolic pathways analysis of antibiotic biosynthesis.</title>
        <authorList>
            <person name="Jia N."/>
            <person name="Ding M.-Z."/>
            <person name="Gao F."/>
            <person name="Yuan Y.-J."/>
        </authorList>
    </citation>
    <scope>NUCLEOTIDE SEQUENCE [LARGE SCALE GENOMIC DNA]</scope>
    <source>
        <strain evidence="4 5">103</strain>
    </source>
</reference>
<feature type="region of interest" description="Disordered" evidence="2">
    <location>
        <begin position="123"/>
        <end position="156"/>
    </location>
</feature>
<dbReference type="RefSeq" id="WP_069573090.1">
    <property type="nucleotide sequence ID" value="NZ_CP017157.1"/>
</dbReference>
<name>A0A1D7VVK2_9ACTN</name>
<keyword evidence="5" id="KW-1185">Reference proteome</keyword>
<dbReference type="InterPro" id="IPR049544">
    <property type="entry name" value="SoxE-like_C"/>
</dbReference>
<keyword evidence="1" id="KW-0479">Metal-binding</keyword>
<dbReference type="AlphaFoldDB" id="A0A1D7VVK2"/>
<organism evidence="4 5">
    <name type="scientific">Streptomyces lydicus</name>
    <dbReference type="NCBI Taxonomy" id="47763"/>
    <lineage>
        <taxon>Bacteria</taxon>
        <taxon>Bacillati</taxon>
        <taxon>Actinomycetota</taxon>
        <taxon>Actinomycetes</taxon>
        <taxon>Kitasatosporales</taxon>
        <taxon>Streptomycetaceae</taxon>
        <taxon>Streptomyces</taxon>
    </lineage>
</organism>